<dbReference type="InterPro" id="IPR004360">
    <property type="entry name" value="Glyas_Fos-R_dOase_dom"/>
</dbReference>
<evidence type="ECO:0000313" key="2">
    <source>
        <dbReference type="EMBL" id="TWB04488.1"/>
    </source>
</evidence>
<dbReference type="Gene3D" id="3.10.180.10">
    <property type="entry name" value="2,3-Dihydroxybiphenyl 1,2-Dioxygenase, domain 1"/>
    <property type="match status" value="1"/>
</dbReference>
<protein>
    <submittedName>
        <fullName evidence="2">Glyoxalase/bleomycin resistance protein/dioxygenase superfamily protein</fullName>
    </submittedName>
</protein>
<evidence type="ECO:0000259" key="1">
    <source>
        <dbReference type="PROSITE" id="PS51819"/>
    </source>
</evidence>
<accession>A0A560E536</accession>
<evidence type="ECO:0000313" key="3">
    <source>
        <dbReference type="Proteomes" id="UP000319949"/>
    </source>
</evidence>
<proteinExistence type="predicted"/>
<sequence>MRCLHAMLRVRNLDAALKFYQDALGLKEVRRIGNDKGRFTLVFLCSSELR</sequence>
<reference evidence="2 3" key="1">
    <citation type="submission" date="2019-06" db="EMBL/GenBank/DDBJ databases">
        <title>Genomic Encyclopedia of Type Strains, Phase IV (KMG-V): Genome sequencing to study the core and pangenomes of soil and plant-associated prokaryotes.</title>
        <authorList>
            <person name="Whitman W."/>
        </authorList>
    </citation>
    <scope>NUCLEOTIDE SEQUENCE [LARGE SCALE GENOMIC DNA]</scope>
    <source>
        <strain evidence="2 3">BR 510</strain>
    </source>
</reference>
<dbReference type="AlphaFoldDB" id="A0A560E536"/>
<dbReference type="SUPFAM" id="SSF54593">
    <property type="entry name" value="Glyoxalase/Bleomycin resistance protein/Dihydroxybiphenyl dioxygenase"/>
    <property type="match status" value="1"/>
</dbReference>
<dbReference type="InterPro" id="IPR029068">
    <property type="entry name" value="Glyas_Bleomycin-R_OHBP_Dase"/>
</dbReference>
<gene>
    <name evidence="2" type="ORF">FBZ96_102964</name>
</gene>
<feature type="domain" description="VOC" evidence="1">
    <location>
        <begin position="2"/>
        <end position="50"/>
    </location>
</feature>
<dbReference type="GO" id="GO:0051213">
    <property type="term" value="F:dioxygenase activity"/>
    <property type="evidence" value="ECO:0007669"/>
    <property type="project" value="UniProtKB-KW"/>
</dbReference>
<dbReference type="Pfam" id="PF00903">
    <property type="entry name" value="Glyoxalase"/>
    <property type="match status" value="1"/>
</dbReference>
<name>A0A560E536_9BRAD</name>
<dbReference type="Proteomes" id="UP000319949">
    <property type="component" value="Unassembled WGS sequence"/>
</dbReference>
<dbReference type="PROSITE" id="PS51819">
    <property type="entry name" value="VOC"/>
    <property type="match status" value="1"/>
</dbReference>
<dbReference type="InterPro" id="IPR037523">
    <property type="entry name" value="VOC_core"/>
</dbReference>
<keyword evidence="2" id="KW-0560">Oxidoreductase</keyword>
<comment type="caution">
    <text evidence="2">The sequence shown here is derived from an EMBL/GenBank/DDBJ whole genome shotgun (WGS) entry which is preliminary data.</text>
</comment>
<keyword evidence="2" id="KW-0223">Dioxygenase</keyword>
<keyword evidence="3" id="KW-1185">Reference proteome</keyword>
<organism evidence="2 3">
    <name type="scientific">Bradyrhizobium stylosanthis</name>
    <dbReference type="NCBI Taxonomy" id="1803665"/>
    <lineage>
        <taxon>Bacteria</taxon>
        <taxon>Pseudomonadati</taxon>
        <taxon>Pseudomonadota</taxon>
        <taxon>Alphaproteobacteria</taxon>
        <taxon>Hyphomicrobiales</taxon>
        <taxon>Nitrobacteraceae</taxon>
        <taxon>Bradyrhizobium</taxon>
    </lineage>
</organism>
<dbReference type="EMBL" id="VITK01000002">
    <property type="protein sequence ID" value="TWB04488.1"/>
    <property type="molecule type" value="Genomic_DNA"/>
</dbReference>